<comment type="caution">
    <text evidence="3">The sequence shown here is derived from an EMBL/GenBank/DDBJ whole genome shotgun (WGS) entry which is preliminary data.</text>
</comment>
<accession>A0A8J3AH93</accession>
<dbReference type="Proteomes" id="UP000650511">
    <property type="component" value="Unassembled WGS sequence"/>
</dbReference>
<dbReference type="PANTHER" id="PTHR47504:SF5">
    <property type="entry name" value="RIGHT ORIGIN-BINDING PROTEIN"/>
    <property type="match status" value="1"/>
</dbReference>
<proteinExistence type="predicted"/>
<evidence type="ECO:0008006" key="5">
    <source>
        <dbReference type="Google" id="ProtNLM"/>
    </source>
</evidence>
<protein>
    <recommendedName>
        <fullName evidence="5">Helix-turn-helix domain-containing protein</fullName>
    </recommendedName>
</protein>
<gene>
    <name evidence="3" type="ORF">GCM10011354_35680</name>
</gene>
<evidence type="ECO:0000313" key="3">
    <source>
        <dbReference type="EMBL" id="GGI09761.1"/>
    </source>
</evidence>
<dbReference type="InterPro" id="IPR050959">
    <property type="entry name" value="MarA-like"/>
</dbReference>
<keyword evidence="4" id="KW-1185">Reference proteome</keyword>
<dbReference type="GO" id="GO:0006355">
    <property type="term" value="P:regulation of DNA-templated transcription"/>
    <property type="evidence" value="ECO:0007669"/>
    <property type="project" value="InterPro"/>
</dbReference>
<reference evidence="3" key="1">
    <citation type="journal article" date="2014" name="Int. J. Syst. Evol. Microbiol.">
        <title>Complete genome sequence of Corynebacterium casei LMG S-19264T (=DSM 44701T), isolated from a smear-ripened cheese.</title>
        <authorList>
            <consortium name="US DOE Joint Genome Institute (JGI-PGF)"/>
            <person name="Walter F."/>
            <person name="Albersmeier A."/>
            <person name="Kalinowski J."/>
            <person name="Ruckert C."/>
        </authorList>
    </citation>
    <scope>NUCLEOTIDE SEQUENCE</scope>
    <source>
        <strain evidence="3">CGMCC 1.14988</strain>
    </source>
</reference>
<organism evidence="3 4">
    <name type="scientific">Egicoccus halophilus</name>
    <dbReference type="NCBI Taxonomy" id="1670830"/>
    <lineage>
        <taxon>Bacteria</taxon>
        <taxon>Bacillati</taxon>
        <taxon>Actinomycetota</taxon>
        <taxon>Nitriliruptoria</taxon>
        <taxon>Egicoccales</taxon>
        <taxon>Egicoccaceae</taxon>
        <taxon>Egicoccus</taxon>
    </lineage>
</organism>
<feature type="region of interest" description="Disordered" evidence="2">
    <location>
        <begin position="76"/>
        <end position="103"/>
    </location>
</feature>
<sequence>MPIAQTSSHHLRRTFTSLAGMPLSSSVRWRPVSLAAAAVVAGDTPLLSVAVRSGYRSTEAFGRTSVTFSDTPREIRAGRSAAGPSCRGDLRLQPASVEPDLLR</sequence>
<name>A0A8J3AH93_9ACTN</name>
<evidence type="ECO:0000256" key="1">
    <source>
        <dbReference type="ARBA" id="ARBA00023125"/>
    </source>
</evidence>
<keyword evidence="1" id="KW-0238">DNA-binding</keyword>
<reference evidence="3" key="2">
    <citation type="submission" date="2020-09" db="EMBL/GenBank/DDBJ databases">
        <authorList>
            <person name="Sun Q."/>
            <person name="Zhou Y."/>
        </authorList>
    </citation>
    <scope>NUCLEOTIDE SEQUENCE</scope>
    <source>
        <strain evidence="3">CGMCC 1.14988</strain>
    </source>
</reference>
<dbReference type="EMBL" id="BMHA01000018">
    <property type="protein sequence ID" value="GGI09761.1"/>
    <property type="molecule type" value="Genomic_DNA"/>
</dbReference>
<dbReference type="AlphaFoldDB" id="A0A8J3AH93"/>
<dbReference type="Gene3D" id="1.10.10.60">
    <property type="entry name" value="Homeodomain-like"/>
    <property type="match status" value="1"/>
</dbReference>
<evidence type="ECO:0000256" key="2">
    <source>
        <dbReference type="SAM" id="MobiDB-lite"/>
    </source>
</evidence>
<dbReference type="PANTHER" id="PTHR47504">
    <property type="entry name" value="RIGHT ORIGIN-BINDING PROTEIN"/>
    <property type="match status" value="1"/>
</dbReference>
<dbReference type="GO" id="GO:0003677">
    <property type="term" value="F:DNA binding"/>
    <property type="evidence" value="ECO:0007669"/>
    <property type="project" value="UniProtKB-KW"/>
</dbReference>
<evidence type="ECO:0000313" key="4">
    <source>
        <dbReference type="Proteomes" id="UP000650511"/>
    </source>
</evidence>